<dbReference type="AlphaFoldDB" id="A0A9P1IKF1"/>
<evidence type="ECO:0000256" key="6">
    <source>
        <dbReference type="ARBA" id="ARBA00022734"/>
    </source>
</evidence>
<accession>A0A9P1IKF1</accession>
<evidence type="ECO:0000256" key="7">
    <source>
        <dbReference type="ARBA" id="ARBA00022737"/>
    </source>
</evidence>
<dbReference type="PRINTS" id="PR00626">
    <property type="entry name" value="CALRETICULIN"/>
</dbReference>
<feature type="compositionally biased region" description="Acidic residues" evidence="18">
    <location>
        <begin position="555"/>
        <end position="568"/>
    </location>
</feature>
<evidence type="ECO:0000256" key="18">
    <source>
        <dbReference type="SAM" id="MobiDB-lite"/>
    </source>
</evidence>
<evidence type="ECO:0000256" key="10">
    <source>
        <dbReference type="ARBA" id="ARBA00022989"/>
    </source>
</evidence>
<dbReference type="InterPro" id="IPR001580">
    <property type="entry name" value="Calret/calnex"/>
</dbReference>
<dbReference type="PANTHER" id="PTHR11073:SF1">
    <property type="entry name" value="CALNEXIN 14D-RELATED"/>
    <property type="match status" value="1"/>
</dbReference>
<feature type="compositionally biased region" description="Acidic residues" evidence="18">
    <location>
        <begin position="532"/>
        <end position="541"/>
    </location>
</feature>
<dbReference type="GO" id="GO:0030246">
    <property type="term" value="F:carbohydrate binding"/>
    <property type="evidence" value="ECO:0007669"/>
    <property type="project" value="UniProtKB-KW"/>
</dbReference>
<evidence type="ECO:0000256" key="13">
    <source>
        <dbReference type="ARBA" id="ARBA00023180"/>
    </source>
</evidence>
<comment type="similarity">
    <text evidence="2 17">Belongs to the calreticulin family.</text>
</comment>
<feature type="compositionally biased region" description="Basic and acidic residues" evidence="18">
    <location>
        <begin position="295"/>
        <end position="315"/>
    </location>
</feature>
<comment type="function">
    <text evidence="15">Calcium-binding protein that interacts with newly synthesized monoglucosylated glycoproteins in the endoplasmic reticulum. It may act in assisting protein assembly and/or in the retention within the ER of unassembled protein subunits. It seems to play a major role in the quality control apparatus of the ER by the retention of incorrectly folded proteins.</text>
</comment>
<evidence type="ECO:0000256" key="17">
    <source>
        <dbReference type="RuleBase" id="RU362126"/>
    </source>
</evidence>
<reference evidence="19" key="1">
    <citation type="submission" date="2022-11" db="EMBL/GenBank/DDBJ databases">
        <authorList>
            <person name="Kikuchi T."/>
        </authorList>
    </citation>
    <scope>NUCLEOTIDE SEQUENCE</scope>
    <source>
        <strain evidence="19">PS1010</strain>
    </source>
</reference>
<dbReference type="SUPFAM" id="SSF63887">
    <property type="entry name" value="P-domain of calnexin/calreticulin"/>
    <property type="match status" value="1"/>
</dbReference>
<dbReference type="Proteomes" id="UP001152747">
    <property type="component" value="Unassembled WGS sequence"/>
</dbReference>
<dbReference type="InterPro" id="IPR009033">
    <property type="entry name" value="Calreticulin/calnexin_P_dom_sf"/>
</dbReference>
<feature type="compositionally biased region" description="Basic residues" evidence="18">
    <location>
        <begin position="598"/>
        <end position="613"/>
    </location>
</feature>
<keyword evidence="8 17" id="KW-0256">Endoplasmic reticulum</keyword>
<sequence>MLLLSRKWVIFYIFMISTITFASSSDEFEELVETEDEPIPQESVEEEEKEKYQPAQFVAPHFGEQSSSQPLFFDYFPANRKIGEKWVKSSAEKYAAGVLAIEAPKTVTLEGDLGLVVKTKARHHAIAAKLDKPFNFDATSADKLVVQYDVKYEEGQECGGGYLKLLSEGAEKNLADFQDQTPYTIMFGPDKCGSNGKVHLIFRYRNPKNGSIDEYHATQSPKTGTTYWDDHKTHLYTFVFKPNGEYNVNVDSSTLFYGNILNDVIPHLTPPKEIFDPSDVKPSDWDDRAEIEDETASKPEDWDENEPKEVVDENASKPSDWNEEENELIADSEAIKPADWDEEMDGEWEPPMIDNPLCKGISGCGLWKPPTIKNPKYKGKWIRPKIANPAFKGVWSARLIENPHYFEPTPFDGLTPITAVGIEMWTMSENIVFDNILITTSVEDAAEIAQQTYSIKKSEEAKLAAANGEGSGILGSIFEAAEEKPWLWAVYILCLILPVIFFAVFIFGRKSKPAPVNYGSNKRNEDDVTNLGDEDEEEDESQPGPSGTQNIAASPEEDQEDEDLEEIPGDVPQQKTAENSSAEEDVEVIATEEIVGKKSPKQTGAKRRVARKD</sequence>
<dbReference type="PANTHER" id="PTHR11073">
    <property type="entry name" value="CALRETICULIN AND CALNEXIN"/>
    <property type="match status" value="1"/>
</dbReference>
<evidence type="ECO:0000313" key="19">
    <source>
        <dbReference type="EMBL" id="CAI5446671.1"/>
    </source>
</evidence>
<evidence type="ECO:0000256" key="16">
    <source>
        <dbReference type="PIRSR" id="PIRSR601580-3"/>
    </source>
</evidence>
<dbReference type="PROSITE" id="PS00804">
    <property type="entry name" value="CALRETICULIN_2"/>
    <property type="match status" value="1"/>
</dbReference>
<evidence type="ECO:0000256" key="8">
    <source>
        <dbReference type="ARBA" id="ARBA00022824"/>
    </source>
</evidence>
<dbReference type="GO" id="GO:0006457">
    <property type="term" value="P:protein folding"/>
    <property type="evidence" value="ECO:0007669"/>
    <property type="project" value="InterPro"/>
</dbReference>
<dbReference type="GO" id="GO:0036503">
    <property type="term" value="P:ERAD pathway"/>
    <property type="evidence" value="ECO:0007669"/>
    <property type="project" value="TreeGrafter"/>
</dbReference>
<keyword evidence="14 17" id="KW-0143">Chaperone</keyword>
<dbReference type="GO" id="GO:0005789">
    <property type="term" value="C:endoplasmic reticulum membrane"/>
    <property type="evidence" value="ECO:0007669"/>
    <property type="project" value="UniProtKB-SubCell"/>
</dbReference>
<organism evidence="19 20">
    <name type="scientific">Caenorhabditis angaria</name>
    <dbReference type="NCBI Taxonomy" id="860376"/>
    <lineage>
        <taxon>Eukaryota</taxon>
        <taxon>Metazoa</taxon>
        <taxon>Ecdysozoa</taxon>
        <taxon>Nematoda</taxon>
        <taxon>Chromadorea</taxon>
        <taxon>Rhabditida</taxon>
        <taxon>Rhabditina</taxon>
        <taxon>Rhabditomorpha</taxon>
        <taxon>Rhabditoidea</taxon>
        <taxon>Rhabditidae</taxon>
        <taxon>Peloderinae</taxon>
        <taxon>Caenorhabditis</taxon>
    </lineage>
</organism>
<keyword evidence="5 17" id="KW-0732">Signal</keyword>
<evidence type="ECO:0000256" key="4">
    <source>
        <dbReference type="ARBA" id="ARBA00022723"/>
    </source>
</evidence>
<dbReference type="Pfam" id="PF00262">
    <property type="entry name" value="Calreticulin"/>
    <property type="match status" value="1"/>
</dbReference>
<evidence type="ECO:0000256" key="5">
    <source>
        <dbReference type="ARBA" id="ARBA00022729"/>
    </source>
</evidence>
<gene>
    <name evidence="19" type="ORF">CAMP_LOCUS9308</name>
</gene>
<protein>
    <recommendedName>
        <fullName evidence="21">Calnexin</fullName>
    </recommendedName>
</protein>
<dbReference type="Gene3D" id="2.10.250.10">
    <property type="entry name" value="Calreticulin/calnexin, P domain"/>
    <property type="match status" value="1"/>
</dbReference>
<feature type="transmembrane region" description="Helical" evidence="17">
    <location>
        <begin position="486"/>
        <end position="507"/>
    </location>
</feature>
<dbReference type="InterPro" id="IPR018124">
    <property type="entry name" value="Calret/calnex_CS"/>
</dbReference>
<evidence type="ECO:0000256" key="9">
    <source>
        <dbReference type="ARBA" id="ARBA00022837"/>
    </source>
</evidence>
<dbReference type="SUPFAM" id="SSF49899">
    <property type="entry name" value="Concanavalin A-like lectins/glucanases"/>
    <property type="match status" value="1"/>
</dbReference>
<feature type="disulfide bond" evidence="16">
    <location>
        <begin position="158"/>
        <end position="192"/>
    </location>
</feature>
<evidence type="ECO:0008006" key="21">
    <source>
        <dbReference type="Google" id="ProtNLM"/>
    </source>
</evidence>
<evidence type="ECO:0000256" key="12">
    <source>
        <dbReference type="ARBA" id="ARBA00023157"/>
    </source>
</evidence>
<feature type="region of interest" description="Disordered" evidence="18">
    <location>
        <begin position="291"/>
        <end position="338"/>
    </location>
</feature>
<dbReference type="OrthoDB" id="1938156at2759"/>
<proteinExistence type="inferred from homology"/>
<feature type="compositionally biased region" description="Polar residues" evidence="18">
    <location>
        <begin position="543"/>
        <end position="552"/>
    </location>
</feature>
<evidence type="ECO:0000256" key="3">
    <source>
        <dbReference type="ARBA" id="ARBA00022692"/>
    </source>
</evidence>
<keyword evidence="10 17" id="KW-1133">Transmembrane helix</keyword>
<keyword evidence="7" id="KW-0677">Repeat</keyword>
<feature type="signal peptide" evidence="17">
    <location>
        <begin position="1"/>
        <end position="24"/>
    </location>
</feature>
<comment type="caution">
    <text evidence="19">The sequence shown here is derived from an EMBL/GenBank/DDBJ whole genome shotgun (WGS) entry which is preliminary data.</text>
</comment>
<evidence type="ECO:0000313" key="20">
    <source>
        <dbReference type="Proteomes" id="UP001152747"/>
    </source>
</evidence>
<keyword evidence="20" id="KW-1185">Reference proteome</keyword>
<feature type="region of interest" description="Disordered" evidence="18">
    <location>
        <begin position="516"/>
        <end position="613"/>
    </location>
</feature>
<keyword evidence="11 17" id="KW-0472">Membrane</keyword>
<dbReference type="EMBL" id="CANHGI010000003">
    <property type="protein sequence ID" value="CAI5446671.1"/>
    <property type="molecule type" value="Genomic_DNA"/>
</dbReference>
<evidence type="ECO:0000256" key="15">
    <source>
        <dbReference type="ARBA" id="ARBA00037525"/>
    </source>
</evidence>
<keyword evidence="3 17" id="KW-0812">Transmembrane</keyword>
<keyword evidence="9" id="KW-0106">Calcium</keyword>
<dbReference type="FunFam" id="2.10.250.10:FF:000001">
    <property type="entry name" value="Calnexin homolog"/>
    <property type="match status" value="1"/>
</dbReference>
<keyword evidence="4" id="KW-0479">Metal-binding</keyword>
<dbReference type="GO" id="GO:0005509">
    <property type="term" value="F:calcium ion binding"/>
    <property type="evidence" value="ECO:0007669"/>
    <property type="project" value="InterPro"/>
</dbReference>
<feature type="compositionally biased region" description="Acidic residues" evidence="18">
    <location>
        <begin position="321"/>
        <end position="330"/>
    </location>
</feature>
<keyword evidence="13" id="KW-0325">Glycoprotein</keyword>
<comment type="subcellular location">
    <subcellularLocation>
        <location evidence="1">Endoplasmic reticulum membrane</location>
        <topology evidence="1">Single-pass type I membrane protein</topology>
    </subcellularLocation>
</comment>
<evidence type="ECO:0000256" key="2">
    <source>
        <dbReference type="ARBA" id="ARBA00010983"/>
    </source>
</evidence>
<keyword evidence="6" id="KW-0430">Lectin</keyword>
<dbReference type="Gene3D" id="2.60.120.200">
    <property type="match status" value="1"/>
</dbReference>
<dbReference type="PROSITE" id="PS00805">
    <property type="entry name" value="CALRETICULIN_REPEAT"/>
    <property type="match status" value="1"/>
</dbReference>
<evidence type="ECO:0000256" key="1">
    <source>
        <dbReference type="ARBA" id="ARBA00004115"/>
    </source>
</evidence>
<evidence type="ECO:0000256" key="11">
    <source>
        <dbReference type="ARBA" id="ARBA00023136"/>
    </source>
</evidence>
<dbReference type="PROSITE" id="PS00803">
    <property type="entry name" value="CALRETICULIN_1"/>
    <property type="match status" value="1"/>
</dbReference>
<evidence type="ECO:0000256" key="14">
    <source>
        <dbReference type="ARBA" id="ARBA00023186"/>
    </source>
</evidence>
<feature type="chain" id="PRO_5040546052" description="Calnexin" evidence="17">
    <location>
        <begin position="25"/>
        <end position="613"/>
    </location>
</feature>
<name>A0A9P1IKF1_9PELO</name>
<dbReference type="GO" id="GO:0051082">
    <property type="term" value="F:unfolded protein binding"/>
    <property type="evidence" value="ECO:0007669"/>
    <property type="project" value="InterPro"/>
</dbReference>
<dbReference type="InterPro" id="IPR013320">
    <property type="entry name" value="ConA-like_dom_sf"/>
</dbReference>
<dbReference type="FunFam" id="2.60.120.200:FF:000048">
    <property type="entry name" value="Calnexin homolog"/>
    <property type="match status" value="1"/>
</dbReference>
<keyword evidence="12 16" id="KW-1015">Disulfide bond</keyword>